<feature type="compositionally biased region" description="Basic and acidic residues" evidence="1">
    <location>
        <begin position="179"/>
        <end position="201"/>
    </location>
</feature>
<evidence type="ECO:0000256" key="1">
    <source>
        <dbReference type="SAM" id="MobiDB-lite"/>
    </source>
</evidence>
<dbReference type="KEGG" id="pcw:110203791"/>
<reference evidence="3" key="1">
    <citation type="submission" date="2025-08" db="UniProtKB">
        <authorList>
            <consortium name="RefSeq"/>
        </authorList>
    </citation>
    <scope>IDENTIFICATION</scope>
    <source>
        <tissue evidence="3">Spleen</tissue>
    </source>
</reference>
<dbReference type="InParanoid" id="A0A6P5JW38"/>
<dbReference type="RefSeq" id="XP_020835896.1">
    <property type="nucleotide sequence ID" value="XM_020980237.1"/>
</dbReference>
<sequence length="201" mass="21097">MAVVSPVSKWKGSNVPALEMIRIPFEAHPNPGRGTHITHAPPSCSRLSRTLDNGFHPSHLSPPPTGNGRSLGAGRREGGSFGLMSGSRPPVLLFPRLLSAPSPPFPAMAAAAAYVVRLLLGSVTLSLPLLGAQAPSAAAAASSSKAVTASLSAKWPATPLLLEARLLSRRGKCYKRMGRKLEDKSRKKEGGKLTADPRLES</sequence>
<name>A0A6P5JW38_PHACI</name>
<protein>
    <submittedName>
        <fullName evidence="3">Uncharacterized protein LOC110203791 isoform X1</fullName>
    </submittedName>
</protein>
<organism evidence="2 3">
    <name type="scientific">Phascolarctos cinereus</name>
    <name type="common">Koala</name>
    <dbReference type="NCBI Taxonomy" id="38626"/>
    <lineage>
        <taxon>Eukaryota</taxon>
        <taxon>Metazoa</taxon>
        <taxon>Chordata</taxon>
        <taxon>Craniata</taxon>
        <taxon>Vertebrata</taxon>
        <taxon>Euteleostomi</taxon>
        <taxon>Mammalia</taxon>
        <taxon>Metatheria</taxon>
        <taxon>Diprotodontia</taxon>
        <taxon>Phascolarctidae</taxon>
        <taxon>Phascolarctos</taxon>
    </lineage>
</organism>
<dbReference type="AlphaFoldDB" id="A0A6P5JW38"/>
<dbReference type="GeneID" id="110203791"/>
<dbReference type="Proteomes" id="UP000515140">
    <property type="component" value="Unplaced"/>
</dbReference>
<evidence type="ECO:0000313" key="2">
    <source>
        <dbReference type="Proteomes" id="UP000515140"/>
    </source>
</evidence>
<evidence type="ECO:0000313" key="3">
    <source>
        <dbReference type="RefSeq" id="XP_020835896.1"/>
    </source>
</evidence>
<gene>
    <name evidence="3" type="primary">LOC110203791</name>
</gene>
<accession>A0A6P5JW38</accession>
<feature type="region of interest" description="Disordered" evidence="1">
    <location>
        <begin position="34"/>
        <end position="80"/>
    </location>
</feature>
<feature type="region of interest" description="Disordered" evidence="1">
    <location>
        <begin position="177"/>
        <end position="201"/>
    </location>
</feature>
<keyword evidence="2" id="KW-1185">Reference proteome</keyword>
<proteinExistence type="predicted"/>